<dbReference type="Proteomes" id="UP000799302">
    <property type="component" value="Unassembled WGS sequence"/>
</dbReference>
<protein>
    <recommendedName>
        <fullName evidence="1">Thioesterase domain-containing protein</fullName>
    </recommendedName>
</protein>
<dbReference type="InterPro" id="IPR006683">
    <property type="entry name" value="Thioestr_dom"/>
</dbReference>
<accession>A0A6A6U3V7</accession>
<dbReference type="Pfam" id="PF03061">
    <property type="entry name" value="4HBT"/>
    <property type="match status" value="1"/>
</dbReference>
<gene>
    <name evidence="2" type="ORF">BT63DRAFT_427740</name>
</gene>
<sequence>MTTKFQSQDHSIAPNIAHFSKIPWCATYLSNPAWTLVPTRCREPKESTEDSLFSTALQTPSTISHHLTLANVPSLPLKRDRVLEWRIASGSKEAADMGLRIPATQTFWSLGADLNGFPNVAHGGLLAALLDEAMGLLLTVNGEFGGGSGALINAVTVFMNVRYRAPVQTPGTVLVGARCTKKEGRKTFVSAQVVQWQEEQGKEVVCAECEGMYLEVKETRL</sequence>
<organism evidence="2 3">
    <name type="scientific">Microthyrium microscopicum</name>
    <dbReference type="NCBI Taxonomy" id="703497"/>
    <lineage>
        <taxon>Eukaryota</taxon>
        <taxon>Fungi</taxon>
        <taxon>Dikarya</taxon>
        <taxon>Ascomycota</taxon>
        <taxon>Pezizomycotina</taxon>
        <taxon>Dothideomycetes</taxon>
        <taxon>Dothideomycetes incertae sedis</taxon>
        <taxon>Microthyriales</taxon>
        <taxon>Microthyriaceae</taxon>
        <taxon>Microthyrium</taxon>
    </lineage>
</organism>
<proteinExistence type="predicted"/>
<dbReference type="PANTHER" id="PTHR47260">
    <property type="entry name" value="UPF0644 PROTEIN PB2B4.06"/>
    <property type="match status" value="1"/>
</dbReference>
<name>A0A6A6U3V7_9PEZI</name>
<dbReference type="CDD" id="cd03443">
    <property type="entry name" value="PaaI_thioesterase"/>
    <property type="match status" value="1"/>
</dbReference>
<dbReference type="PANTHER" id="PTHR47260:SF6">
    <property type="entry name" value="THIOESTERASE DOMAIN-CONTAINING PROTEIN"/>
    <property type="match status" value="1"/>
</dbReference>
<evidence type="ECO:0000313" key="2">
    <source>
        <dbReference type="EMBL" id="KAF2665953.1"/>
    </source>
</evidence>
<evidence type="ECO:0000259" key="1">
    <source>
        <dbReference type="Pfam" id="PF03061"/>
    </source>
</evidence>
<evidence type="ECO:0000313" key="3">
    <source>
        <dbReference type="Proteomes" id="UP000799302"/>
    </source>
</evidence>
<dbReference type="AlphaFoldDB" id="A0A6A6U3V7"/>
<dbReference type="EMBL" id="MU004239">
    <property type="protein sequence ID" value="KAF2665953.1"/>
    <property type="molecule type" value="Genomic_DNA"/>
</dbReference>
<dbReference type="InterPro" id="IPR052061">
    <property type="entry name" value="PTE-AB_protein"/>
</dbReference>
<dbReference type="InterPro" id="IPR029069">
    <property type="entry name" value="HotDog_dom_sf"/>
</dbReference>
<dbReference type="SUPFAM" id="SSF54637">
    <property type="entry name" value="Thioesterase/thiol ester dehydrase-isomerase"/>
    <property type="match status" value="1"/>
</dbReference>
<dbReference type="Gene3D" id="3.10.129.10">
    <property type="entry name" value="Hotdog Thioesterase"/>
    <property type="match status" value="1"/>
</dbReference>
<reference evidence="2" key="1">
    <citation type="journal article" date="2020" name="Stud. Mycol.">
        <title>101 Dothideomycetes genomes: a test case for predicting lifestyles and emergence of pathogens.</title>
        <authorList>
            <person name="Haridas S."/>
            <person name="Albert R."/>
            <person name="Binder M."/>
            <person name="Bloem J."/>
            <person name="Labutti K."/>
            <person name="Salamov A."/>
            <person name="Andreopoulos B."/>
            <person name="Baker S."/>
            <person name="Barry K."/>
            <person name="Bills G."/>
            <person name="Bluhm B."/>
            <person name="Cannon C."/>
            <person name="Castanera R."/>
            <person name="Culley D."/>
            <person name="Daum C."/>
            <person name="Ezra D."/>
            <person name="Gonzalez J."/>
            <person name="Henrissat B."/>
            <person name="Kuo A."/>
            <person name="Liang C."/>
            <person name="Lipzen A."/>
            <person name="Lutzoni F."/>
            <person name="Magnuson J."/>
            <person name="Mondo S."/>
            <person name="Nolan M."/>
            <person name="Ohm R."/>
            <person name="Pangilinan J."/>
            <person name="Park H.-J."/>
            <person name="Ramirez L."/>
            <person name="Alfaro M."/>
            <person name="Sun H."/>
            <person name="Tritt A."/>
            <person name="Yoshinaga Y."/>
            <person name="Zwiers L.-H."/>
            <person name="Turgeon B."/>
            <person name="Goodwin S."/>
            <person name="Spatafora J."/>
            <person name="Crous P."/>
            <person name="Grigoriev I."/>
        </authorList>
    </citation>
    <scope>NUCLEOTIDE SEQUENCE</scope>
    <source>
        <strain evidence="2">CBS 115976</strain>
    </source>
</reference>
<feature type="domain" description="Thioesterase" evidence="1">
    <location>
        <begin position="119"/>
        <end position="195"/>
    </location>
</feature>
<dbReference type="OrthoDB" id="506431at2759"/>
<keyword evidence="3" id="KW-1185">Reference proteome</keyword>